<evidence type="ECO:0000313" key="3">
    <source>
        <dbReference type="Proteomes" id="UP000824259"/>
    </source>
</evidence>
<name>A0A9D2L458_9BACT</name>
<reference evidence="2" key="1">
    <citation type="journal article" date="2021" name="PeerJ">
        <title>Extensive microbial diversity within the chicken gut microbiome revealed by metagenomics and culture.</title>
        <authorList>
            <person name="Gilroy R."/>
            <person name="Ravi A."/>
            <person name="Getino M."/>
            <person name="Pursley I."/>
            <person name="Horton D.L."/>
            <person name="Alikhan N.F."/>
            <person name="Baker D."/>
            <person name="Gharbi K."/>
            <person name="Hall N."/>
            <person name="Watson M."/>
            <person name="Adriaenssens E.M."/>
            <person name="Foster-Nyarko E."/>
            <person name="Jarju S."/>
            <person name="Secka A."/>
            <person name="Antonio M."/>
            <person name="Oren A."/>
            <person name="Chaudhuri R.R."/>
            <person name="La Ragione R."/>
            <person name="Hildebrand F."/>
            <person name="Pallen M.J."/>
        </authorList>
    </citation>
    <scope>NUCLEOTIDE SEQUENCE</scope>
    <source>
        <strain evidence="2">CHK169-11906</strain>
    </source>
</reference>
<protein>
    <submittedName>
        <fullName evidence="2">Uncharacterized protein</fullName>
    </submittedName>
</protein>
<organism evidence="2 3">
    <name type="scientific">Candidatus Alistipes avicola</name>
    <dbReference type="NCBI Taxonomy" id="2838432"/>
    <lineage>
        <taxon>Bacteria</taxon>
        <taxon>Pseudomonadati</taxon>
        <taxon>Bacteroidota</taxon>
        <taxon>Bacteroidia</taxon>
        <taxon>Bacteroidales</taxon>
        <taxon>Rikenellaceae</taxon>
        <taxon>Alistipes</taxon>
    </lineage>
</organism>
<dbReference type="EMBL" id="DWYR01000013">
    <property type="protein sequence ID" value="HJA98939.1"/>
    <property type="molecule type" value="Genomic_DNA"/>
</dbReference>
<evidence type="ECO:0000256" key="1">
    <source>
        <dbReference type="SAM" id="MobiDB-lite"/>
    </source>
</evidence>
<reference evidence="2" key="2">
    <citation type="submission" date="2021-04" db="EMBL/GenBank/DDBJ databases">
        <authorList>
            <person name="Gilroy R."/>
        </authorList>
    </citation>
    <scope>NUCLEOTIDE SEQUENCE</scope>
    <source>
        <strain evidence="2">CHK169-11906</strain>
    </source>
</reference>
<evidence type="ECO:0000313" key="2">
    <source>
        <dbReference type="EMBL" id="HJA98939.1"/>
    </source>
</evidence>
<accession>A0A9D2L458</accession>
<dbReference type="AlphaFoldDB" id="A0A9D2L458"/>
<gene>
    <name evidence="2" type="ORF">H9779_05005</name>
</gene>
<proteinExistence type="predicted"/>
<dbReference type="Proteomes" id="UP000824259">
    <property type="component" value="Unassembled WGS sequence"/>
</dbReference>
<comment type="caution">
    <text evidence="2">The sequence shown here is derived from an EMBL/GenBank/DDBJ whole genome shotgun (WGS) entry which is preliminary data.</text>
</comment>
<sequence>MKSVCSRPGFSLVAADPGRGWIRPAGLKTDGEAFPVRPDVALAGRECGAESGGVRGSRFVGWGDPGRMKSHGRIPQDPACAHLL</sequence>
<feature type="region of interest" description="Disordered" evidence="1">
    <location>
        <begin position="59"/>
        <end position="84"/>
    </location>
</feature>